<sequence length="356" mass="39600">MTDPPGTAGPRKDRPSAPPPGRWLPIRSHSCATSRATLLQALAAPATQRRQQHQGQCEPRVNDVHDTSNCDAGILEIRSSNRRKERPGRHQESIKTPPPHCLEWPAMSVEFLPDRRQLLALALGEVLWQASSAQTAPRAQALPRVPLFIGTGEPSDRTPAMLDWVAQQLALQWDYQPTPWLRAQKLAAAGQGLMYGLARTPQRERELRFSQPIWTNYTWAVIRQDDARRLTRATDLDGQPLCWTRGSSYGELLSQLGLRRLDAREAVDDDGSLRMLAAGRCRATLITLEYSQQGLAVQHPALARLHEQGLTLMQAPLAATALHFVTGLKSPWGGVLDRIDQLAARSRPALERLRHG</sequence>
<evidence type="ECO:0000256" key="1">
    <source>
        <dbReference type="SAM" id="MobiDB-lite"/>
    </source>
</evidence>
<dbReference type="SUPFAM" id="SSF53850">
    <property type="entry name" value="Periplasmic binding protein-like II"/>
    <property type="match status" value="1"/>
</dbReference>
<evidence type="ECO:0000313" key="3">
    <source>
        <dbReference type="Proteomes" id="UP000249633"/>
    </source>
</evidence>
<feature type="region of interest" description="Disordered" evidence="1">
    <location>
        <begin position="46"/>
        <end position="99"/>
    </location>
</feature>
<protein>
    <submittedName>
        <fullName evidence="2">Uncharacterized protein</fullName>
    </submittedName>
</protein>
<evidence type="ECO:0000313" key="2">
    <source>
        <dbReference type="EMBL" id="PZP29668.1"/>
    </source>
</evidence>
<proteinExistence type="predicted"/>
<reference evidence="2 3" key="1">
    <citation type="submission" date="2017-08" db="EMBL/GenBank/DDBJ databases">
        <title>Infants hospitalized years apart are colonized by the same room-sourced microbial strains.</title>
        <authorList>
            <person name="Brooks B."/>
            <person name="Olm M.R."/>
            <person name="Firek B.A."/>
            <person name="Baker R."/>
            <person name="Thomas B.C."/>
            <person name="Morowitz M.J."/>
            <person name="Banfield J.F."/>
        </authorList>
    </citation>
    <scope>NUCLEOTIDE SEQUENCE [LARGE SCALE GENOMIC DNA]</scope>
    <source>
        <strain evidence="2">S2_012_000_R2_81</strain>
    </source>
</reference>
<organism evidence="2 3">
    <name type="scientific">Roseateles depolymerans</name>
    <dbReference type="NCBI Taxonomy" id="76731"/>
    <lineage>
        <taxon>Bacteria</taxon>
        <taxon>Pseudomonadati</taxon>
        <taxon>Pseudomonadota</taxon>
        <taxon>Betaproteobacteria</taxon>
        <taxon>Burkholderiales</taxon>
        <taxon>Sphaerotilaceae</taxon>
        <taxon>Roseateles</taxon>
    </lineage>
</organism>
<dbReference type="EMBL" id="QFOD01000017">
    <property type="protein sequence ID" value="PZP29668.1"/>
    <property type="molecule type" value="Genomic_DNA"/>
</dbReference>
<name>A0A2W5DG12_9BURK</name>
<gene>
    <name evidence="2" type="ORF">DI603_16540</name>
</gene>
<dbReference type="AlphaFoldDB" id="A0A2W5DG12"/>
<accession>A0A2W5DG12</accession>
<dbReference type="Gene3D" id="3.40.190.10">
    <property type="entry name" value="Periplasmic binding protein-like II"/>
    <property type="match status" value="2"/>
</dbReference>
<dbReference type="Proteomes" id="UP000249633">
    <property type="component" value="Unassembled WGS sequence"/>
</dbReference>
<comment type="caution">
    <text evidence="2">The sequence shown here is derived from an EMBL/GenBank/DDBJ whole genome shotgun (WGS) entry which is preliminary data.</text>
</comment>
<feature type="region of interest" description="Disordered" evidence="1">
    <location>
        <begin position="1"/>
        <end position="27"/>
    </location>
</feature>